<comment type="caution">
    <text evidence="1">The sequence shown here is derived from an EMBL/GenBank/DDBJ whole genome shotgun (WGS) entry which is preliminary data.</text>
</comment>
<gene>
    <name evidence="1" type="ORF">ANN_20229</name>
</gene>
<organism evidence="1 2">
    <name type="scientific">Periplaneta americana</name>
    <name type="common">American cockroach</name>
    <name type="synonym">Blatta americana</name>
    <dbReference type="NCBI Taxonomy" id="6978"/>
    <lineage>
        <taxon>Eukaryota</taxon>
        <taxon>Metazoa</taxon>
        <taxon>Ecdysozoa</taxon>
        <taxon>Arthropoda</taxon>
        <taxon>Hexapoda</taxon>
        <taxon>Insecta</taxon>
        <taxon>Pterygota</taxon>
        <taxon>Neoptera</taxon>
        <taxon>Polyneoptera</taxon>
        <taxon>Dictyoptera</taxon>
        <taxon>Blattodea</taxon>
        <taxon>Blattoidea</taxon>
        <taxon>Blattidae</taxon>
        <taxon>Blattinae</taxon>
        <taxon>Periplaneta</taxon>
    </lineage>
</organism>
<dbReference type="EMBL" id="JAJSOF020000031">
    <property type="protein sequence ID" value="KAJ4431630.1"/>
    <property type="molecule type" value="Genomic_DNA"/>
</dbReference>
<protein>
    <submittedName>
        <fullName evidence="1">Uncharacterized protein</fullName>
    </submittedName>
</protein>
<keyword evidence="2" id="KW-1185">Reference proteome</keyword>
<sequence>MADDQTSQQTRVLLVNGQTIILQGDAGDNSINEINADLLQQALQEVSTTTEDAVEETNDEYTAPVPENEDANDNLVAIFQGDQGETHTIQLTVEQAEALGLHFSVDGDDKPIQSDLPDHAAENNLYISDEPNTQLVYSDEAKQTSNEVMFENELGTNASCTNLAHSSRSIDNSGQVLESSDEGMGCYHPQSALLLVIKINLLH</sequence>
<accession>A0ABQ8SCS0</accession>
<dbReference type="Proteomes" id="UP001148838">
    <property type="component" value="Unassembled WGS sequence"/>
</dbReference>
<proteinExistence type="predicted"/>
<evidence type="ECO:0000313" key="1">
    <source>
        <dbReference type="EMBL" id="KAJ4431630.1"/>
    </source>
</evidence>
<evidence type="ECO:0000313" key="2">
    <source>
        <dbReference type="Proteomes" id="UP001148838"/>
    </source>
</evidence>
<name>A0ABQ8SCS0_PERAM</name>
<reference evidence="1 2" key="1">
    <citation type="journal article" date="2022" name="Allergy">
        <title>Genome assembly and annotation of Periplaneta americana reveal a comprehensive cockroach allergen profile.</title>
        <authorList>
            <person name="Wang L."/>
            <person name="Xiong Q."/>
            <person name="Saelim N."/>
            <person name="Wang L."/>
            <person name="Nong W."/>
            <person name="Wan A.T."/>
            <person name="Shi M."/>
            <person name="Liu X."/>
            <person name="Cao Q."/>
            <person name="Hui J.H.L."/>
            <person name="Sookrung N."/>
            <person name="Leung T.F."/>
            <person name="Tungtrongchitr A."/>
            <person name="Tsui S.K.W."/>
        </authorList>
    </citation>
    <scope>NUCLEOTIDE SEQUENCE [LARGE SCALE GENOMIC DNA]</scope>
    <source>
        <strain evidence="1">PWHHKU_190912</strain>
    </source>
</reference>